<dbReference type="InterPro" id="IPR027417">
    <property type="entry name" value="P-loop_NTPase"/>
</dbReference>
<feature type="domain" description="ABC transporter" evidence="11">
    <location>
        <begin position="6"/>
        <end position="247"/>
    </location>
</feature>
<dbReference type="Pfam" id="PF12558">
    <property type="entry name" value="DUF3744"/>
    <property type="match status" value="1"/>
</dbReference>
<dbReference type="FunFam" id="3.40.50.300:FF:001422">
    <property type="entry name" value="Cobalt ABC transporter ATP-binding protein"/>
    <property type="match status" value="1"/>
</dbReference>
<dbReference type="Pfam" id="PF00005">
    <property type="entry name" value="ABC_tran"/>
    <property type="match status" value="2"/>
</dbReference>
<dbReference type="GO" id="GO:0016887">
    <property type="term" value="F:ATP hydrolysis activity"/>
    <property type="evidence" value="ECO:0007669"/>
    <property type="project" value="InterPro"/>
</dbReference>
<dbReference type="GO" id="GO:0005524">
    <property type="term" value="F:ATP binding"/>
    <property type="evidence" value="ECO:0007669"/>
    <property type="project" value="UniProtKB-KW"/>
</dbReference>
<comment type="function">
    <text evidence="10">Probably part of an ABC transporter complex. Responsible for energy coupling to the transport system.</text>
</comment>
<dbReference type="InterPro" id="IPR050095">
    <property type="entry name" value="ECF_ABC_transporter_ATP-bd"/>
</dbReference>
<dbReference type="OrthoDB" id="501320at2"/>
<dbReference type="PROSITE" id="PS00211">
    <property type="entry name" value="ABC_TRANSPORTER_1"/>
    <property type="match status" value="2"/>
</dbReference>
<keyword evidence="8" id="KW-1278">Translocase</keyword>
<dbReference type="InterPro" id="IPR015856">
    <property type="entry name" value="ABC_transpr_CbiO/EcfA_su"/>
</dbReference>
<dbReference type="GO" id="GO:0043190">
    <property type="term" value="C:ATP-binding cassette (ABC) transporter complex"/>
    <property type="evidence" value="ECO:0007669"/>
    <property type="project" value="TreeGrafter"/>
</dbReference>
<dbReference type="FunFam" id="3.40.50.300:FF:000224">
    <property type="entry name" value="Energy-coupling factor transporter ATP-binding protein EcfA"/>
    <property type="match status" value="1"/>
</dbReference>
<dbReference type="AlphaFoldDB" id="A0A6A8DFX2"/>
<dbReference type="EMBL" id="WJNG01000006">
    <property type="protein sequence ID" value="MRH42681.1"/>
    <property type="molecule type" value="Genomic_DNA"/>
</dbReference>
<evidence type="ECO:0000256" key="3">
    <source>
        <dbReference type="ARBA" id="ARBA00022448"/>
    </source>
</evidence>
<keyword evidence="9" id="KW-0472">Membrane</keyword>
<dbReference type="InterPro" id="IPR003439">
    <property type="entry name" value="ABC_transporter-like_ATP-bd"/>
</dbReference>
<organism evidence="12 13">
    <name type="scientific">Aquibacillus halophilus</name>
    <dbReference type="NCBI Taxonomy" id="930132"/>
    <lineage>
        <taxon>Bacteria</taxon>
        <taxon>Bacillati</taxon>
        <taxon>Bacillota</taxon>
        <taxon>Bacilli</taxon>
        <taxon>Bacillales</taxon>
        <taxon>Bacillaceae</taxon>
        <taxon>Aquibacillus</taxon>
    </lineage>
</organism>
<dbReference type="InterPro" id="IPR022216">
    <property type="entry name" value="ABC_Co_transporter"/>
</dbReference>
<evidence type="ECO:0000313" key="12">
    <source>
        <dbReference type="EMBL" id="MRH42681.1"/>
    </source>
</evidence>
<evidence type="ECO:0000256" key="5">
    <source>
        <dbReference type="ARBA" id="ARBA00022737"/>
    </source>
</evidence>
<comment type="caution">
    <text evidence="12">The sequence shown here is derived from an EMBL/GenBank/DDBJ whole genome shotgun (WGS) entry which is preliminary data.</text>
</comment>
<evidence type="ECO:0000256" key="7">
    <source>
        <dbReference type="ARBA" id="ARBA00022840"/>
    </source>
</evidence>
<gene>
    <name evidence="12" type="ORF">GH741_08275</name>
</gene>
<keyword evidence="7 12" id="KW-0067">ATP-binding</keyword>
<dbReference type="SUPFAM" id="SSF52540">
    <property type="entry name" value="P-loop containing nucleoside triphosphate hydrolases"/>
    <property type="match status" value="2"/>
</dbReference>
<feature type="domain" description="ABC transporter" evidence="11">
    <location>
        <begin position="302"/>
        <end position="535"/>
    </location>
</feature>
<accession>A0A6A8DFX2</accession>
<dbReference type="Proteomes" id="UP000799092">
    <property type="component" value="Unassembled WGS sequence"/>
</dbReference>
<dbReference type="GO" id="GO:0042626">
    <property type="term" value="F:ATPase-coupled transmembrane transporter activity"/>
    <property type="evidence" value="ECO:0007669"/>
    <property type="project" value="TreeGrafter"/>
</dbReference>
<comment type="similarity">
    <text evidence="2">Belongs to the ABC transporter superfamily.</text>
</comment>
<evidence type="ECO:0000256" key="2">
    <source>
        <dbReference type="ARBA" id="ARBA00005417"/>
    </source>
</evidence>
<evidence type="ECO:0000256" key="4">
    <source>
        <dbReference type="ARBA" id="ARBA00022475"/>
    </source>
</evidence>
<comment type="subcellular location">
    <subcellularLocation>
        <location evidence="1">Cell membrane</location>
        <topology evidence="1">Peripheral membrane protein</topology>
    </subcellularLocation>
</comment>
<dbReference type="RefSeq" id="WP_153736333.1">
    <property type="nucleotide sequence ID" value="NZ_WJNG01000006.1"/>
</dbReference>
<dbReference type="PROSITE" id="PS50893">
    <property type="entry name" value="ABC_TRANSPORTER_2"/>
    <property type="match status" value="2"/>
</dbReference>
<dbReference type="NCBIfam" id="NF010167">
    <property type="entry name" value="PRK13648.1"/>
    <property type="match status" value="2"/>
</dbReference>
<evidence type="ECO:0000256" key="9">
    <source>
        <dbReference type="ARBA" id="ARBA00023136"/>
    </source>
</evidence>
<evidence type="ECO:0000256" key="10">
    <source>
        <dbReference type="ARBA" id="ARBA00025157"/>
    </source>
</evidence>
<evidence type="ECO:0000313" key="13">
    <source>
        <dbReference type="Proteomes" id="UP000799092"/>
    </source>
</evidence>
<dbReference type="Gene3D" id="3.40.50.300">
    <property type="entry name" value="P-loop containing nucleotide triphosphate hydrolases"/>
    <property type="match status" value="2"/>
</dbReference>
<keyword evidence="5" id="KW-0677">Repeat</keyword>
<dbReference type="InterPro" id="IPR017871">
    <property type="entry name" value="ABC_transporter-like_CS"/>
</dbReference>
<dbReference type="PANTHER" id="PTHR43553:SF26">
    <property type="entry name" value="ABC TRANSPORTER ATP-BINDING PROTEIN BC_2655-RELATED"/>
    <property type="match status" value="1"/>
</dbReference>
<proteinExistence type="inferred from homology"/>
<keyword evidence="6" id="KW-0547">Nucleotide-binding</keyword>
<name>A0A6A8DFX2_9BACI</name>
<dbReference type="GO" id="GO:0015087">
    <property type="term" value="F:cobalt ion transmembrane transporter activity"/>
    <property type="evidence" value="ECO:0007669"/>
    <property type="project" value="UniProtKB-ARBA"/>
</dbReference>
<sequence>MGKPIIEFENFGFKYRSQVNPTLYDINLTIEEGEKVLIVGPSGSGKSTLAHCLNGLAPNSYKGDITGSLKIKGESVATQDVFERSKLVGTVLQDPDSQFIGLTVGEDIAFSLENDCTSQANMLDRVEEVSHMVDMEGYLDSSIHQLSGGQRQRVALGGVMVDDVDILLFDEPLANLDPATGKHAISLIDRIKKETNKTVVIIEHRLEDILYRTVDRIIVVNEGRIVKDATPNQLLATSVLDDNSIREPLYIKALKYAGCEITPEIQPENINSIQLYSCKNQLVEWFESVNFDANSKHVEPGLELKNVSFSYQSDQEIISNVSFSISKGEMVSIVGKNGAGKSTLSKLICGFEKPSAGKILLGGEEITNNTIKERASKIGMVMQNPNHMISKHLIFDEVAFGLKLNGITEDEIKERVEKTLKLCGLHPFRNWPISALSFGQKKRVTIASILVMEPEVLILDEPTAGQDFRHYTEIMEFLIELNHLGVTIIMITHDMHLMLEYTPRAIVIANGEKIADDTAVNILTDEVIISKANLKETSLFELAIRAGFKNPREFVQRFIDYDREVRRTWQ</sequence>
<reference evidence="12" key="1">
    <citation type="submission" date="2019-11" db="EMBL/GenBank/DDBJ databases">
        <authorList>
            <person name="Li J."/>
        </authorList>
    </citation>
    <scope>NUCLEOTIDE SEQUENCE</scope>
    <source>
        <strain evidence="12">B6B</strain>
    </source>
</reference>
<keyword evidence="13" id="KW-1185">Reference proteome</keyword>
<evidence type="ECO:0000259" key="11">
    <source>
        <dbReference type="PROSITE" id="PS50893"/>
    </source>
</evidence>
<protein>
    <submittedName>
        <fullName evidence="12">ATP-binding cassette domain-containing protein</fullName>
    </submittedName>
</protein>
<evidence type="ECO:0000256" key="1">
    <source>
        <dbReference type="ARBA" id="ARBA00004202"/>
    </source>
</evidence>
<dbReference type="SMART" id="SM00382">
    <property type="entry name" value="AAA"/>
    <property type="match status" value="2"/>
</dbReference>
<keyword evidence="3" id="KW-0813">Transport</keyword>
<evidence type="ECO:0000256" key="6">
    <source>
        <dbReference type="ARBA" id="ARBA00022741"/>
    </source>
</evidence>
<dbReference type="PANTHER" id="PTHR43553">
    <property type="entry name" value="HEAVY METAL TRANSPORTER"/>
    <property type="match status" value="1"/>
</dbReference>
<dbReference type="InterPro" id="IPR003593">
    <property type="entry name" value="AAA+_ATPase"/>
</dbReference>
<keyword evidence="4" id="KW-1003">Cell membrane</keyword>
<evidence type="ECO:0000256" key="8">
    <source>
        <dbReference type="ARBA" id="ARBA00022967"/>
    </source>
</evidence>
<dbReference type="CDD" id="cd03225">
    <property type="entry name" value="ABC_cobalt_CbiO_domain1"/>
    <property type="match status" value="2"/>
</dbReference>